<reference evidence="2" key="1">
    <citation type="submission" date="2022-10" db="EMBL/GenBank/DDBJ databases">
        <title>Genome assembly of Pristionchus species.</title>
        <authorList>
            <person name="Yoshida K."/>
            <person name="Sommer R.J."/>
        </authorList>
    </citation>
    <scope>NUCLEOTIDE SEQUENCE [LARGE SCALE GENOMIC DNA]</scope>
    <source>
        <strain evidence="2">RS5460</strain>
    </source>
</reference>
<feature type="non-terminal residue" evidence="1">
    <location>
        <position position="84"/>
    </location>
</feature>
<protein>
    <submittedName>
        <fullName evidence="1">Uncharacterized protein</fullName>
    </submittedName>
</protein>
<keyword evidence="2" id="KW-1185">Reference proteome</keyword>
<dbReference type="AlphaFoldDB" id="A0AAN4ZCD9"/>
<organism evidence="1 2">
    <name type="scientific">Pristionchus mayeri</name>
    <dbReference type="NCBI Taxonomy" id="1317129"/>
    <lineage>
        <taxon>Eukaryota</taxon>
        <taxon>Metazoa</taxon>
        <taxon>Ecdysozoa</taxon>
        <taxon>Nematoda</taxon>
        <taxon>Chromadorea</taxon>
        <taxon>Rhabditida</taxon>
        <taxon>Rhabditina</taxon>
        <taxon>Diplogasteromorpha</taxon>
        <taxon>Diplogasteroidea</taxon>
        <taxon>Neodiplogasteridae</taxon>
        <taxon>Pristionchus</taxon>
    </lineage>
</organism>
<evidence type="ECO:0000313" key="1">
    <source>
        <dbReference type="EMBL" id="GMR38191.1"/>
    </source>
</evidence>
<name>A0AAN4ZCD9_9BILA</name>
<sequence>RDLNEVRAGFKRVMMMKTKMSSIASPCASPVLKKRKILKPQEEQNKNIDDIDLVEYSMVESLQWKARPAFDRIFAHLRTDKDCD</sequence>
<dbReference type="EMBL" id="BTRK01000002">
    <property type="protein sequence ID" value="GMR38191.1"/>
    <property type="molecule type" value="Genomic_DNA"/>
</dbReference>
<gene>
    <name evidence="1" type="ORF">PMAYCL1PPCAC_08386</name>
</gene>
<dbReference type="Proteomes" id="UP001328107">
    <property type="component" value="Unassembled WGS sequence"/>
</dbReference>
<comment type="caution">
    <text evidence="1">The sequence shown here is derived from an EMBL/GenBank/DDBJ whole genome shotgun (WGS) entry which is preliminary data.</text>
</comment>
<feature type="non-terminal residue" evidence="1">
    <location>
        <position position="1"/>
    </location>
</feature>
<proteinExistence type="predicted"/>
<accession>A0AAN4ZCD9</accession>
<evidence type="ECO:0000313" key="2">
    <source>
        <dbReference type="Proteomes" id="UP001328107"/>
    </source>
</evidence>